<evidence type="ECO:0000256" key="1">
    <source>
        <dbReference type="SAM" id="MobiDB-lite"/>
    </source>
</evidence>
<dbReference type="STRING" id="1408163.A0A0F4Z4D9"/>
<keyword evidence="3" id="KW-1185">Reference proteome</keyword>
<dbReference type="Proteomes" id="UP000053958">
    <property type="component" value="Unassembled WGS sequence"/>
</dbReference>
<feature type="region of interest" description="Disordered" evidence="1">
    <location>
        <begin position="538"/>
        <end position="559"/>
    </location>
</feature>
<dbReference type="AlphaFoldDB" id="A0A0F4Z4D9"/>
<accession>A0A0F4Z4D9</accession>
<feature type="compositionally biased region" description="Basic and acidic residues" evidence="1">
    <location>
        <begin position="359"/>
        <end position="371"/>
    </location>
</feature>
<organism evidence="2 3">
    <name type="scientific">Rasamsonia emersonii (strain ATCC 16479 / CBS 393.64 / IMI 116815)</name>
    <dbReference type="NCBI Taxonomy" id="1408163"/>
    <lineage>
        <taxon>Eukaryota</taxon>
        <taxon>Fungi</taxon>
        <taxon>Dikarya</taxon>
        <taxon>Ascomycota</taxon>
        <taxon>Pezizomycotina</taxon>
        <taxon>Eurotiomycetes</taxon>
        <taxon>Eurotiomycetidae</taxon>
        <taxon>Eurotiales</taxon>
        <taxon>Trichocomaceae</taxon>
        <taxon>Rasamsonia</taxon>
    </lineage>
</organism>
<evidence type="ECO:0000313" key="3">
    <source>
        <dbReference type="Proteomes" id="UP000053958"/>
    </source>
</evidence>
<evidence type="ECO:0000313" key="2">
    <source>
        <dbReference type="EMBL" id="KKA24733.1"/>
    </source>
</evidence>
<reference evidence="2 3" key="1">
    <citation type="submission" date="2015-04" db="EMBL/GenBank/DDBJ databases">
        <authorList>
            <person name="Heijne W.H."/>
            <person name="Fedorova N.D."/>
            <person name="Nierman W.C."/>
            <person name="Vollebregt A.W."/>
            <person name="Zhao Z."/>
            <person name="Wu L."/>
            <person name="Kumar M."/>
            <person name="Stam H."/>
            <person name="van den Berg M.A."/>
            <person name="Pel H.J."/>
        </authorList>
    </citation>
    <scope>NUCLEOTIDE SEQUENCE [LARGE SCALE GENOMIC DNA]</scope>
    <source>
        <strain evidence="2 3">CBS 393.64</strain>
    </source>
</reference>
<name>A0A0F4Z4D9_RASE3</name>
<feature type="region of interest" description="Disordered" evidence="1">
    <location>
        <begin position="338"/>
        <end position="376"/>
    </location>
</feature>
<feature type="compositionally biased region" description="Low complexity" evidence="1">
    <location>
        <begin position="61"/>
        <end position="78"/>
    </location>
</feature>
<dbReference type="RefSeq" id="XP_013331345.1">
    <property type="nucleotide sequence ID" value="XM_013475891.1"/>
</dbReference>
<dbReference type="OrthoDB" id="3936150at2759"/>
<dbReference type="GeneID" id="25313549"/>
<comment type="caution">
    <text evidence="2">The sequence shown here is derived from an EMBL/GenBank/DDBJ whole genome shotgun (WGS) entry which is preliminary data.</text>
</comment>
<dbReference type="EMBL" id="LASV01000049">
    <property type="protein sequence ID" value="KKA24733.1"/>
    <property type="molecule type" value="Genomic_DNA"/>
</dbReference>
<proteinExistence type="predicted"/>
<gene>
    <name evidence="2" type="ORF">T310_1198</name>
</gene>
<sequence length="591" mass="63934">MQSFLQYRRFGKQLEAQLERNAEKLAEQRRQRRQGRQQANNASGESPPLDSEAVDEKEQQEQQQQQQDDAVSSRSSSSLEEDLERADVPDGVGGADLDTMTTHETTGTTLGLALTGIEVRERTTNEGGPALGKVFVVSYEGDRDKMNPHNWGFARRAAATFVLSLIGGVVGWASAIDSAAIPQISAAFGVSDVAASLSTGSFDLDIFDRLWNRSLDKRSFLRDGGPESHLHRNSGFLHAVPHGCRFVAQLWHAARLSLHLRHVRRDPARLRRGLAVRSLDAGGACLRLPHVRLRVLSGPSPRARRWLVDRPNWRPQLALGRVGVSHLFGGGVDHRRALPAGNVRPDPAQVEGRTSPAADGRRAISRGDRDPQGASDLAAGTVALPAVYHDGARADHHARRAVSDRHLHRPVHFPDGVHLHLHRHVPPVAGDDGGLLPGHRSGHHVERSPDPVQHASATAGHCARAGPGPLACGARVAAVLGDVRGAVDPHLVVLDGVDSAAVDLAVVAAAGLRAVRVRDHLRVHELLSVRHRQLRDLRGQRARQRHADPVRGVGGDDRGLDPVLQEHGRGVHADHNGIAQRAARADSVCVL</sequence>
<feature type="region of interest" description="Disordered" evidence="1">
    <location>
        <begin position="21"/>
        <end position="102"/>
    </location>
</feature>
<protein>
    <submittedName>
        <fullName evidence="2">MFS1mrp</fullName>
    </submittedName>
</protein>